<keyword evidence="1" id="KW-1133">Transmembrane helix</keyword>
<name>A0A172TSM6_9BACT</name>
<reference evidence="3" key="1">
    <citation type="submission" date="2015-01" db="EMBL/GenBank/DDBJ databases">
        <title>Flavisolibacter sp./LCS9/ whole genome sequencing.</title>
        <authorList>
            <person name="Kim M.K."/>
            <person name="Srinivasan S."/>
            <person name="Lee J.-J."/>
        </authorList>
    </citation>
    <scope>NUCLEOTIDE SEQUENCE [LARGE SCALE GENOMIC DNA]</scope>
    <source>
        <strain evidence="3">LCS9</strain>
    </source>
</reference>
<evidence type="ECO:0000313" key="2">
    <source>
        <dbReference type="EMBL" id="ANE50081.1"/>
    </source>
</evidence>
<sequence length="286" mass="31788">MITPKCTVSYALLQKVIGYLGSILLVAFCFLPLHPHLQEQITIDGKPCGIHGNAKKEDAYALNAFKNRYNSPAISDFDTTITLAALMKSGDPNQYSQNKAAVLRGYVYDVKMGGVETCNCKTKDPQFRDTHIELVLDDAYTDAAYRVIAEVTPRLRAKMKEKGEDWSTAALRRAIKGKWVELAGWLTYDVEHETAAYANDPDDAIGQRNWRATAWEVHPITYLKIIEKGGSSSLATIVNEQGGTRERNVVPEQTSKGTGRPSWLVPVIVILLVLVIAYFLLKKKLG</sequence>
<dbReference type="RefSeq" id="WP_066402367.1">
    <property type="nucleotide sequence ID" value="NZ_CP011390.1"/>
</dbReference>
<evidence type="ECO:0000313" key="3">
    <source>
        <dbReference type="Proteomes" id="UP000077177"/>
    </source>
</evidence>
<organism evidence="2 3">
    <name type="scientific">Flavisolibacter tropicus</name>
    <dbReference type="NCBI Taxonomy" id="1492898"/>
    <lineage>
        <taxon>Bacteria</taxon>
        <taxon>Pseudomonadati</taxon>
        <taxon>Bacteroidota</taxon>
        <taxon>Chitinophagia</taxon>
        <taxon>Chitinophagales</taxon>
        <taxon>Chitinophagaceae</taxon>
        <taxon>Flavisolibacter</taxon>
    </lineage>
</organism>
<feature type="transmembrane region" description="Helical" evidence="1">
    <location>
        <begin position="12"/>
        <end position="33"/>
    </location>
</feature>
<reference evidence="2 3" key="2">
    <citation type="journal article" date="2016" name="Int. J. Syst. Evol. Microbiol.">
        <title>Flavisolibacter tropicus sp. nov., isolated from tropical soil.</title>
        <authorList>
            <person name="Lee J.J."/>
            <person name="Kang M.S."/>
            <person name="Kim G.S."/>
            <person name="Lee C.S."/>
            <person name="Lim S."/>
            <person name="Lee J."/>
            <person name="Roh S.H."/>
            <person name="Kang H."/>
            <person name="Ha J.M."/>
            <person name="Bae S."/>
            <person name="Jung H.Y."/>
            <person name="Kim M.K."/>
        </authorList>
    </citation>
    <scope>NUCLEOTIDE SEQUENCE [LARGE SCALE GENOMIC DNA]</scope>
    <source>
        <strain evidence="2 3">LCS9</strain>
    </source>
</reference>
<evidence type="ECO:0000256" key="1">
    <source>
        <dbReference type="SAM" id="Phobius"/>
    </source>
</evidence>
<feature type="transmembrane region" description="Helical" evidence="1">
    <location>
        <begin position="263"/>
        <end position="281"/>
    </location>
</feature>
<gene>
    <name evidence="2" type="ORF">SY85_05790</name>
</gene>
<dbReference type="OrthoDB" id="9806666at2"/>
<dbReference type="Proteomes" id="UP000077177">
    <property type="component" value="Chromosome"/>
</dbReference>
<protein>
    <submittedName>
        <fullName evidence="2">Uncharacterized protein</fullName>
    </submittedName>
</protein>
<proteinExistence type="predicted"/>
<dbReference type="KEGG" id="fla:SY85_05790"/>
<accession>A0A172TSM6</accession>
<keyword evidence="3" id="KW-1185">Reference proteome</keyword>
<dbReference type="EMBL" id="CP011390">
    <property type="protein sequence ID" value="ANE50081.1"/>
    <property type="molecule type" value="Genomic_DNA"/>
</dbReference>
<keyword evidence="1" id="KW-0812">Transmembrane</keyword>
<keyword evidence="1" id="KW-0472">Membrane</keyword>
<dbReference type="AlphaFoldDB" id="A0A172TSM6"/>